<accession>A0A4S4FET0</accession>
<dbReference type="InterPro" id="IPR020084">
    <property type="entry name" value="NUDIX_hydrolase_CS"/>
</dbReference>
<dbReference type="Proteomes" id="UP000309133">
    <property type="component" value="Unassembled WGS sequence"/>
</dbReference>
<dbReference type="PRINTS" id="PR00502">
    <property type="entry name" value="NUDIXFAMILY"/>
</dbReference>
<dbReference type="GO" id="GO:0005829">
    <property type="term" value="C:cytosol"/>
    <property type="evidence" value="ECO:0007669"/>
    <property type="project" value="TreeGrafter"/>
</dbReference>
<evidence type="ECO:0000256" key="8">
    <source>
        <dbReference type="ARBA" id="ARBA00023027"/>
    </source>
</evidence>
<dbReference type="InterPro" id="IPR015375">
    <property type="entry name" value="NADH_PPase-like_N"/>
</dbReference>
<evidence type="ECO:0000256" key="3">
    <source>
        <dbReference type="ARBA" id="ARBA00009595"/>
    </source>
</evidence>
<protein>
    <recommendedName>
        <fullName evidence="4">NAD(+) diphosphatase</fullName>
        <ecNumber evidence="4">3.6.1.22</ecNumber>
    </recommendedName>
</protein>
<evidence type="ECO:0000256" key="7">
    <source>
        <dbReference type="ARBA" id="ARBA00022842"/>
    </source>
</evidence>
<dbReference type="OrthoDB" id="9791656at2"/>
<reference evidence="12 13" key="1">
    <citation type="submission" date="2019-04" db="EMBL/GenBank/DDBJ databases">
        <authorList>
            <person name="Jiang L."/>
        </authorList>
    </citation>
    <scope>NUCLEOTIDE SEQUENCE [LARGE SCALE GENOMIC DNA]</scope>
    <source>
        <strain evidence="12 13">YIM 131853</strain>
    </source>
</reference>
<dbReference type="PANTHER" id="PTHR42904">
    <property type="entry name" value="NUDIX HYDROLASE, NUDC SUBFAMILY"/>
    <property type="match status" value="1"/>
</dbReference>
<dbReference type="EMBL" id="SSSM01000006">
    <property type="protein sequence ID" value="THG28498.1"/>
    <property type="molecule type" value="Genomic_DNA"/>
</dbReference>
<dbReference type="Gene3D" id="3.90.79.20">
    <property type="match status" value="1"/>
</dbReference>
<dbReference type="GO" id="GO:0046872">
    <property type="term" value="F:metal ion binding"/>
    <property type="evidence" value="ECO:0007669"/>
    <property type="project" value="UniProtKB-KW"/>
</dbReference>
<comment type="catalytic activity">
    <reaction evidence="9">
        <text>a 5'-end NAD(+)-phospho-ribonucleoside in mRNA + H2O = a 5'-end phospho-adenosine-phospho-ribonucleoside in mRNA + beta-nicotinamide D-ribonucleotide + 2 H(+)</text>
        <dbReference type="Rhea" id="RHEA:60876"/>
        <dbReference type="Rhea" id="RHEA-COMP:15698"/>
        <dbReference type="Rhea" id="RHEA-COMP:15719"/>
        <dbReference type="ChEBI" id="CHEBI:14649"/>
        <dbReference type="ChEBI" id="CHEBI:15377"/>
        <dbReference type="ChEBI" id="CHEBI:15378"/>
        <dbReference type="ChEBI" id="CHEBI:144029"/>
        <dbReference type="ChEBI" id="CHEBI:144051"/>
    </reaction>
    <physiologicalReaction direction="left-to-right" evidence="9">
        <dbReference type="Rhea" id="RHEA:60877"/>
    </physiologicalReaction>
</comment>
<feature type="domain" description="Nudix hydrolase" evidence="11">
    <location>
        <begin position="183"/>
        <end position="311"/>
    </location>
</feature>
<comment type="similarity">
    <text evidence="3">Belongs to the Nudix hydrolase family. NudC subfamily.</text>
</comment>
<organism evidence="12 13">
    <name type="scientific">Naasia lichenicola</name>
    <dbReference type="NCBI Taxonomy" id="2565933"/>
    <lineage>
        <taxon>Bacteria</taxon>
        <taxon>Bacillati</taxon>
        <taxon>Actinomycetota</taxon>
        <taxon>Actinomycetes</taxon>
        <taxon>Micrococcales</taxon>
        <taxon>Microbacteriaceae</taxon>
        <taxon>Naasia</taxon>
    </lineage>
</organism>
<keyword evidence="7" id="KW-0460">Magnesium</keyword>
<evidence type="ECO:0000256" key="10">
    <source>
        <dbReference type="RuleBase" id="RU003476"/>
    </source>
</evidence>
<evidence type="ECO:0000259" key="11">
    <source>
        <dbReference type="PROSITE" id="PS51462"/>
    </source>
</evidence>
<evidence type="ECO:0000256" key="1">
    <source>
        <dbReference type="ARBA" id="ARBA00001946"/>
    </source>
</evidence>
<keyword evidence="5" id="KW-0479">Metal-binding</keyword>
<dbReference type="SUPFAM" id="SSF55811">
    <property type="entry name" value="Nudix"/>
    <property type="match status" value="1"/>
</dbReference>
<dbReference type="PROSITE" id="PS00893">
    <property type="entry name" value="NUDIX_BOX"/>
    <property type="match status" value="1"/>
</dbReference>
<evidence type="ECO:0000313" key="13">
    <source>
        <dbReference type="Proteomes" id="UP000309133"/>
    </source>
</evidence>
<evidence type="ECO:0000256" key="2">
    <source>
        <dbReference type="ARBA" id="ARBA00001947"/>
    </source>
</evidence>
<dbReference type="Gene3D" id="3.90.79.10">
    <property type="entry name" value="Nucleoside Triphosphate Pyrophosphohydrolase"/>
    <property type="match status" value="1"/>
</dbReference>
<dbReference type="PANTHER" id="PTHR42904:SF6">
    <property type="entry name" value="NAD-CAPPED RNA HYDROLASE NUDT12"/>
    <property type="match status" value="1"/>
</dbReference>
<dbReference type="Pfam" id="PF09296">
    <property type="entry name" value="NUDIX-like"/>
    <property type="match status" value="1"/>
</dbReference>
<evidence type="ECO:0000256" key="5">
    <source>
        <dbReference type="ARBA" id="ARBA00022723"/>
    </source>
</evidence>
<dbReference type="GO" id="GO:0019677">
    <property type="term" value="P:NAD+ catabolic process"/>
    <property type="evidence" value="ECO:0007669"/>
    <property type="project" value="TreeGrafter"/>
</dbReference>
<dbReference type="EC" id="3.6.1.22" evidence="4"/>
<dbReference type="GO" id="GO:0006742">
    <property type="term" value="P:NADP+ catabolic process"/>
    <property type="evidence" value="ECO:0007669"/>
    <property type="project" value="TreeGrafter"/>
</dbReference>
<dbReference type="Pfam" id="PF00293">
    <property type="entry name" value="NUDIX"/>
    <property type="match status" value="1"/>
</dbReference>
<sequence>MAGMMPDSFSARLPLSRSGVDRDYLARATPGLLDELRADAATRALLLSRGQALLSSTDPVALDLVPFADVPRAETAVYLGRIAEDALVDSGIVGSGVVAVVLSDEQADAIQADRGSWGDLRRIGAELSALDAGLFTQALAITNFHASHTFSPRTGEATVPAKGGWVRHPDGHDEESSGQHIFPRTDPAIIVGVLDDQDRLLLGANALWGGDRYSLLAGFVEPGESLEAAVIREINEEAGIVVVDPVYLGSQPWPFPASIMIGFSARLAPGSPDAVPDGEEIIDLRWFTRHDLSDGVRTIGIPGRASIARAIIEQWFGGPLDAP</sequence>
<evidence type="ECO:0000256" key="9">
    <source>
        <dbReference type="ARBA" id="ARBA00023679"/>
    </source>
</evidence>
<dbReference type="RefSeq" id="WP_136428858.1">
    <property type="nucleotide sequence ID" value="NZ_SSSM01000006.1"/>
</dbReference>
<dbReference type="InterPro" id="IPR049734">
    <property type="entry name" value="NudC-like_C"/>
</dbReference>
<comment type="cofactor">
    <cofactor evidence="1">
        <name>Mg(2+)</name>
        <dbReference type="ChEBI" id="CHEBI:18420"/>
    </cofactor>
</comment>
<dbReference type="InterPro" id="IPR000086">
    <property type="entry name" value="NUDIX_hydrolase_dom"/>
</dbReference>
<name>A0A4S4FET0_9MICO</name>
<dbReference type="GO" id="GO:0035529">
    <property type="term" value="F:NADH pyrophosphatase activity"/>
    <property type="evidence" value="ECO:0007669"/>
    <property type="project" value="TreeGrafter"/>
</dbReference>
<evidence type="ECO:0000256" key="4">
    <source>
        <dbReference type="ARBA" id="ARBA00012381"/>
    </source>
</evidence>
<gene>
    <name evidence="12" type="primary">nudC</name>
    <name evidence="12" type="ORF">E6C64_16875</name>
</gene>
<comment type="caution">
    <text evidence="12">The sequence shown here is derived from an EMBL/GenBank/DDBJ whole genome shotgun (WGS) entry which is preliminary data.</text>
</comment>
<dbReference type="InterPro" id="IPR020476">
    <property type="entry name" value="Nudix_hydrolase"/>
</dbReference>
<dbReference type="NCBIfam" id="NF001299">
    <property type="entry name" value="PRK00241.1"/>
    <property type="match status" value="1"/>
</dbReference>
<dbReference type="InterPro" id="IPR015797">
    <property type="entry name" value="NUDIX_hydrolase-like_dom_sf"/>
</dbReference>
<keyword evidence="8" id="KW-0520">NAD</keyword>
<evidence type="ECO:0000256" key="6">
    <source>
        <dbReference type="ARBA" id="ARBA00022801"/>
    </source>
</evidence>
<dbReference type="CDD" id="cd03429">
    <property type="entry name" value="NUDIX_NADH_pyrophosphatase_Nudt13"/>
    <property type="match status" value="1"/>
</dbReference>
<dbReference type="InterPro" id="IPR050241">
    <property type="entry name" value="NAD-cap_RNA_hydrolase_NudC"/>
</dbReference>
<keyword evidence="13" id="KW-1185">Reference proteome</keyword>
<proteinExistence type="inferred from homology"/>
<dbReference type="GO" id="GO:0110153">
    <property type="term" value="F:RNA NAD-cap (NMN-forming) hydrolase activity"/>
    <property type="evidence" value="ECO:0007669"/>
    <property type="project" value="RHEA"/>
</dbReference>
<keyword evidence="6 10" id="KW-0378">Hydrolase</keyword>
<dbReference type="AlphaFoldDB" id="A0A4S4FET0"/>
<evidence type="ECO:0000313" key="12">
    <source>
        <dbReference type="EMBL" id="THG28498.1"/>
    </source>
</evidence>
<dbReference type="PROSITE" id="PS51462">
    <property type="entry name" value="NUDIX"/>
    <property type="match status" value="1"/>
</dbReference>
<comment type="cofactor">
    <cofactor evidence="2">
        <name>Zn(2+)</name>
        <dbReference type="ChEBI" id="CHEBI:29105"/>
    </cofactor>
</comment>